<comment type="subcellular location">
    <subcellularLocation>
        <location evidence="1">Nucleus</location>
    </subcellularLocation>
</comment>
<dbReference type="InterPro" id="IPR045277">
    <property type="entry name" value="DRE1A-I"/>
</dbReference>
<keyword evidence="2" id="KW-0805">Transcription regulation</keyword>
<keyword evidence="4" id="KW-0010">Activator</keyword>
<dbReference type="InterPro" id="IPR036955">
    <property type="entry name" value="AP2/ERF_dom_sf"/>
</dbReference>
<dbReference type="PANTHER" id="PTHR31839:SF85">
    <property type="entry name" value="AP2_ERF DOMAIN-CONTAINING PROTEIN"/>
    <property type="match status" value="1"/>
</dbReference>
<dbReference type="AlphaFoldDB" id="A0AB40AJF1"/>
<keyword evidence="3" id="KW-0238">DNA-binding</keyword>
<evidence type="ECO:0000256" key="5">
    <source>
        <dbReference type="ARBA" id="ARBA00023163"/>
    </source>
</evidence>
<dbReference type="PANTHER" id="PTHR31839">
    <property type="entry name" value="DEHYDRATION-RESPONSIVE ELEMENT-BINDING PROTEIN 1D"/>
    <property type="match status" value="1"/>
</dbReference>
<feature type="region of interest" description="Disordered" evidence="8">
    <location>
        <begin position="180"/>
        <end position="203"/>
    </location>
</feature>
<dbReference type="GO" id="GO:0003677">
    <property type="term" value="F:DNA binding"/>
    <property type="evidence" value="ECO:0007669"/>
    <property type="project" value="UniProtKB-KW"/>
</dbReference>
<dbReference type="CDD" id="cd00018">
    <property type="entry name" value="AP2"/>
    <property type="match status" value="1"/>
</dbReference>
<keyword evidence="10" id="KW-1185">Reference proteome</keyword>
<dbReference type="InterPro" id="IPR016177">
    <property type="entry name" value="DNA-bd_dom_sf"/>
</dbReference>
<evidence type="ECO:0000256" key="3">
    <source>
        <dbReference type="ARBA" id="ARBA00023125"/>
    </source>
</evidence>
<dbReference type="InterPro" id="IPR001471">
    <property type="entry name" value="AP2/ERF_dom"/>
</dbReference>
<dbReference type="Proteomes" id="UP001515500">
    <property type="component" value="Chromosome 19"/>
</dbReference>
<evidence type="ECO:0000259" key="9">
    <source>
        <dbReference type="PROSITE" id="PS51032"/>
    </source>
</evidence>
<comment type="similarity">
    <text evidence="7">Belongs to the AP2/ERF transcription factor family. ERF subfamily.</text>
</comment>
<dbReference type="GO" id="GO:0005634">
    <property type="term" value="C:nucleus"/>
    <property type="evidence" value="ECO:0007669"/>
    <property type="project" value="UniProtKB-SubCell"/>
</dbReference>
<evidence type="ECO:0000256" key="8">
    <source>
        <dbReference type="SAM" id="MobiDB-lite"/>
    </source>
</evidence>
<evidence type="ECO:0000256" key="6">
    <source>
        <dbReference type="ARBA" id="ARBA00023242"/>
    </source>
</evidence>
<name>A0AB40AJF1_DIOCR</name>
<protein>
    <submittedName>
        <fullName evidence="11">Ethylene-responsive transcription factor ERF027-like</fullName>
    </submittedName>
</protein>
<sequence>MADDHSHVSQSHVYEFHQQQQQQESTIVCQQPFTQSVSSSSSSSSSHVGRGSSDHRKYRGIRCRSRKWVSEIREPRKANRIWLGTYPTPEMAAVAYDVACHALKGKDAVLNFPECIGSWPTPVSLSPADIRAAAAAAAAVMRPEIGENGKDVVEFVDEEELFDMPLLLMNMAEGMLMSPPRLSPSCSDDSPHVSESESLWSYP</sequence>
<dbReference type="GO" id="GO:0003700">
    <property type="term" value="F:DNA-binding transcription factor activity"/>
    <property type="evidence" value="ECO:0007669"/>
    <property type="project" value="InterPro"/>
</dbReference>
<proteinExistence type="inferred from homology"/>
<keyword evidence="5" id="KW-0804">Transcription</keyword>
<dbReference type="Gene3D" id="3.30.730.10">
    <property type="entry name" value="AP2/ERF domain"/>
    <property type="match status" value="1"/>
</dbReference>
<evidence type="ECO:0000256" key="1">
    <source>
        <dbReference type="ARBA" id="ARBA00004123"/>
    </source>
</evidence>
<feature type="domain" description="AP2/ERF" evidence="9">
    <location>
        <begin position="48"/>
        <end position="113"/>
    </location>
</feature>
<feature type="region of interest" description="Disordered" evidence="8">
    <location>
        <begin position="36"/>
        <end position="58"/>
    </location>
</feature>
<evidence type="ECO:0000313" key="11">
    <source>
        <dbReference type="RefSeq" id="XP_039114958.1"/>
    </source>
</evidence>
<gene>
    <name evidence="11" type="primary">LOC120250229</name>
</gene>
<dbReference type="SMART" id="SM00380">
    <property type="entry name" value="AP2"/>
    <property type="match status" value="1"/>
</dbReference>
<dbReference type="SUPFAM" id="SSF54171">
    <property type="entry name" value="DNA-binding domain"/>
    <property type="match status" value="1"/>
</dbReference>
<dbReference type="GeneID" id="120250229"/>
<keyword evidence="6" id="KW-0539">Nucleus</keyword>
<feature type="compositionally biased region" description="Low complexity" evidence="8">
    <location>
        <begin position="36"/>
        <end position="51"/>
    </location>
</feature>
<evidence type="ECO:0000256" key="2">
    <source>
        <dbReference type="ARBA" id="ARBA00023015"/>
    </source>
</evidence>
<evidence type="ECO:0000256" key="7">
    <source>
        <dbReference type="ARBA" id="ARBA00024343"/>
    </source>
</evidence>
<organism evidence="10 11">
    <name type="scientific">Dioscorea cayennensis subsp. rotundata</name>
    <name type="common">White Guinea yam</name>
    <name type="synonym">Dioscorea rotundata</name>
    <dbReference type="NCBI Taxonomy" id="55577"/>
    <lineage>
        <taxon>Eukaryota</taxon>
        <taxon>Viridiplantae</taxon>
        <taxon>Streptophyta</taxon>
        <taxon>Embryophyta</taxon>
        <taxon>Tracheophyta</taxon>
        <taxon>Spermatophyta</taxon>
        <taxon>Magnoliopsida</taxon>
        <taxon>Liliopsida</taxon>
        <taxon>Dioscoreales</taxon>
        <taxon>Dioscoreaceae</taxon>
        <taxon>Dioscorea</taxon>
    </lineage>
</organism>
<evidence type="ECO:0000313" key="10">
    <source>
        <dbReference type="Proteomes" id="UP001515500"/>
    </source>
</evidence>
<evidence type="ECO:0000256" key="4">
    <source>
        <dbReference type="ARBA" id="ARBA00023159"/>
    </source>
</evidence>
<reference evidence="11" key="1">
    <citation type="submission" date="2025-08" db="UniProtKB">
        <authorList>
            <consortium name="RefSeq"/>
        </authorList>
    </citation>
    <scope>IDENTIFICATION</scope>
</reference>
<accession>A0AB40AJF1</accession>
<dbReference type="Pfam" id="PF00847">
    <property type="entry name" value="AP2"/>
    <property type="match status" value="1"/>
</dbReference>
<dbReference type="RefSeq" id="XP_039114958.1">
    <property type="nucleotide sequence ID" value="XM_039259024.1"/>
</dbReference>
<dbReference type="PROSITE" id="PS51032">
    <property type="entry name" value="AP2_ERF"/>
    <property type="match status" value="1"/>
</dbReference>